<keyword evidence="4" id="KW-1185">Reference proteome</keyword>
<evidence type="ECO:0000256" key="1">
    <source>
        <dbReference type="SAM" id="Phobius"/>
    </source>
</evidence>
<keyword evidence="1" id="KW-0812">Transmembrane</keyword>
<dbReference type="Pfam" id="PF14317">
    <property type="entry name" value="YcxB"/>
    <property type="match status" value="1"/>
</dbReference>
<dbReference type="AlphaFoldDB" id="A0A561WSC2"/>
<feature type="transmembrane region" description="Helical" evidence="1">
    <location>
        <begin position="53"/>
        <end position="76"/>
    </location>
</feature>
<organism evidence="3 4">
    <name type="scientific">Actinoplanes teichomyceticus</name>
    <dbReference type="NCBI Taxonomy" id="1867"/>
    <lineage>
        <taxon>Bacteria</taxon>
        <taxon>Bacillati</taxon>
        <taxon>Actinomycetota</taxon>
        <taxon>Actinomycetes</taxon>
        <taxon>Micromonosporales</taxon>
        <taxon>Micromonosporaceae</taxon>
        <taxon>Actinoplanes</taxon>
    </lineage>
</organism>
<protein>
    <recommendedName>
        <fullName evidence="2">YcxB-like C-terminal domain-containing protein</fullName>
    </recommendedName>
</protein>
<dbReference type="OrthoDB" id="3298029at2"/>
<evidence type="ECO:0000313" key="4">
    <source>
        <dbReference type="Proteomes" id="UP000320239"/>
    </source>
</evidence>
<comment type="caution">
    <text evidence="3">The sequence shown here is derived from an EMBL/GenBank/DDBJ whole genome shotgun (WGS) entry which is preliminary data.</text>
</comment>
<dbReference type="RefSeq" id="WP_145830799.1">
    <property type="nucleotide sequence ID" value="NZ_BOMX01000122.1"/>
</dbReference>
<dbReference type="Proteomes" id="UP000320239">
    <property type="component" value="Unassembled WGS sequence"/>
</dbReference>
<keyword evidence="1" id="KW-1133">Transmembrane helix</keyword>
<accession>A0A561WSC2</accession>
<dbReference type="EMBL" id="VIWY01000001">
    <property type="protein sequence ID" value="TWG26770.1"/>
    <property type="molecule type" value="Genomic_DNA"/>
</dbReference>
<keyword evidence="1" id="KW-0472">Membrane</keyword>
<evidence type="ECO:0000313" key="3">
    <source>
        <dbReference type="EMBL" id="TWG26770.1"/>
    </source>
</evidence>
<feature type="domain" description="YcxB-like C-terminal" evidence="2">
    <location>
        <begin position="97"/>
        <end position="145"/>
    </location>
</feature>
<reference evidence="3 4" key="1">
    <citation type="submission" date="2019-06" db="EMBL/GenBank/DDBJ databases">
        <title>Sequencing the genomes of 1000 actinobacteria strains.</title>
        <authorList>
            <person name="Klenk H.-P."/>
        </authorList>
    </citation>
    <scope>NUCLEOTIDE SEQUENCE [LARGE SCALE GENOMIC DNA]</scope>
    <source>
        <strain evidence="3 4">DSM 43866</strain>
    </source>
</reference>
<dbReference type="InterPro" id="IPR025588">
    <property type="entry name" value="YcxB-like_C"/>
</dbReference>
<name>A0A561WSC2_ACTTI</name>
<feature type="transmembrane region" description="Helical" evidence="1">
    <location>
        <begin position="32"/>
        <end position="47"/>
    </location>
</feature>
<proteinExistence type="predicted"/>
<gene>
    <name evidence="3" type="ORF">FHX34_1011768</name>
</gene>
<sequence>MEVHGEFRYTYAWLRRTITVTLYRRHPRRQRVLSLIVTVLGALLFARRQEAVFALMTGLGLFVGLAPEWMALIGWLQQRHMLTTPVRYTVTWTGVETRMPSSSSRVEWSGLSWVRTLPDMWLLRHGAVTIAIPRAAFRPEDQAAIDGVVAGVKAG</sequence>
<evidence type="ECO:0000259" key="2">
    <source>
        <dbReference type="Pfam" id="PF14317"/>
    </source>
</evidence>